<evidence type="ECO:0000313" key="2">
    <source>
        <dbReference type="Proteomes" id="UP000314294"/>
    </source>
</evidence>
<proteinExistence type="predicted"/>
<evidence type="ECO:0000313" key="1">
    <source>
        <dbReference type="EMBL" id="TNN22997.1"/>
    </source>
</evidence>
<accession>A0A4Z2E2N3</accession>
<dbReference type="Proteomes" id="UP000314294">
    <property type="component" value="Unassembled WGS sequence"/>
</dbReference>
<name>A0A4Z2E2N3_9TELE</name>
<comment type="caution">
    <text evidence="1">The sequence shown here is derived from an EMBL/GenBank/DDBJ whole genome shotgun (WGS) entry which is preliminary data.</text>
</comment>
<gene>
    <name evidence="1" type="ORF">EYF80_066887</name>
</gene>
<dbReference type="EMBL" id="SRLO01020204">
    <property type="protein sequence ID" value="TNN22997.1"/>
    <property type="molecule type" value="Genomic_DNA"/>
</dbReference>
<reference evidence="1 2" key="1">
    <citation type="submission" date="2019-03" db="EMBL/GenBank/DDBJ databases">
        <title>First draft genome of Liparis tanakae, snailfish: a comprehensive survey of snailfish specific genes.</title>
        <authorList>
            <person name="Kim W."/>
            <person name="Song I."/>
            <person name="Jeong J.-H."/>
            <person name="Kim D."/>
            <person name="Kim S."/>
            <person name="Ryu S."/>
            <person name="Song J.Y."/>
            <person name="Lee S.K."/>
        </authorList>
    </citation>
    <scope>NUCLEOTIDE SEQUENCE [LARGE SCALE GENOMIC DNA]</scope>
    <source>
        <tissue evidence="1">Muscle</tissue>
    </source>
</reference>
<sequence>MAAQAEQAGAGAPWENALLFWVNRVSPGPVRATASSRRVLRLAHAACYG</sequence>
<protein>
    <submittedName>
        <fullName evidence="1">Uncharacterized protein</fullName>
    </submittedName>
</protein>
<organism evidence="1 2">
    <name type="scientific">Liparis tanakae</name>
    <name type="common">Tanaka's snailfish</name>
    <dbReference type="NCBI Taxonomy" id="230148"/>
    <lineage>
        <taxon>Eukaryota</taxon>
        <taxon>Metazoa</taxon>
        <taxon>Chordata</taxon>
        <taxon>Craniata</taxon>
        <taxon>Vertebrata</taxon>
        <taxon>Euteleostomi</taxon>
        <taxon>Actinopterygii</taxon>
        <taxon>Neopterygii</taxon>
        <taxon>Teleostei</taxon>
        <taxon>Neoteleostei</taxon>
        <taxon>Acanthomorphata</taxon>
        <taxon>Eupercaria</taxon>
        <taxon>Perciformes</taxon>
        <taxon>Cottioidei</taxon>
        <taxon>Cottales</taxon>
        <taxon>Liparidae</taxon>
        <taxon>Liparis</taxon>
    </lineage>
</organism>
<dbReference type="AlphaFoldDB" id="A0A4Z2E2N3"/>
<keyword evidence="2" id="KW-1185">Reference proteome</keyword>